<reference evidence="2 3" key="1">
    <citation type="journal article" date="2014" name="Nat. Genet.">
        <title>Genome sequence of the hot pepper provides insights into the evolution of pungency in Capsicum species.</title>
        <authorList>
            <person name="Kim S."/>
            <person name="Park M."/>
            <person name="Yeom S.I."/>
            <person name="Kim Y.M."/>
            <person name="Lee J.M."/>
            <person name="Lee H.A."/>
            <person name="Seo E."/>
            <person name="Choi J."/>
            <person name="Cheong K."/>
            <person name="Kim K.T."/>
            <person name="Jung K."/>
            <person name="Lee G.W."/>
            <person name="Oh S.K."/>
            <person name="Bae C."/>
            <person name="Kim S.B."/>
            <person name="Lee H.Y."/>
            <person name="Kim S.Y."/>
            <person name="Kim M.S."/>
            <person name="Kang B.C."/>
            <person name="Jo Y.D."/>
            <person name="Yang H.B."/>
            <person name="Jeong H.J."/>
            <person name="Kang W.H."/>
            <person name="Kwon J.K."/>
            <person name="Shin C."/>
            <person name="Lim J.Y."/>
            <person name="Park J.H."/>
            <person name="Huh J.H."/>
            <person name="Kim J.S."/>
            <person name="Kim B.D."/>
            <person name="Cohen O."/>
            <person name="Paran I."/>
            <person name="Suh M.C."/>
            <person name="Lee S.B."/>
            <person name="Kim Y.K."/>
            <person name="Shin Y."/>
            <person name="Noh S.J."/>
            <person name="Park J."/>
            <person name="Seo Y.S."/>
            <person name="Kwon S.Y."/>
            <person name="Kim H.A."/>
            <person name="Park J.M."/>
            <person name="Kim H.J."/>
            <person name="Choi S.B."/>
            <person name="Bosland P.W."/>
            <person name="Reeves G."/>
            <person name="Jo S.H."/>
            <person name="Lee B.W."/>
            <person name="Cho H.T."/>
            <person name="Choi H.S."/>
            <person name="Lee M.S."/>
            <person name="Yu Y."/>
            <person name="Do Choi Y."/>
            <person name="Park B.S."/>
            <person name="van Deynze A."/>
            <person name="Ashrafi H."/>
            <person name="Hill T."/>
            <person name="Kim W.T."/>
            <person name="Pai H.S."/>
            <person name="Ahn H.K."/>
            <person name="Yeam I."/>
            <person name="Giovannoni J.J."/>
            <person name="Rose J.K."/>
            <person name="Sorensen I."/>
            <person name="Lee S.J."/>
            <person name="Kim R.W."/>
            <person name="Choi I.Y."/>
            <person name="Choi B.S."/>
            <person name="Lim J.S."/>
            <person name="Lee Y.H."/>
            <person name="Choi D."/>
        </authorList>
    </citation>
    <scope>NUCLEOTIDE SEQUENCE [LARGE SCALE GENOMIC DNA]</scope>
    <source>
        <strain evidence="3">cv. CM334</strain>
    </source>
</reference>
<feature type="region of interest" description="Disordered" evidence="1">
    <location>
        <begin position="149"/>
        <end position="170"/>
    </location>
</feature>
<evidence type="ECO:0000313" key="3">
    <source>
        <dbReference type="Proteomes" id="UP000222542"/>
    </source>
</evidence>
<name>A0A2G3ANZ5_CAPAN</name>
<dbReference type="OMA" id="FMINSTH"/>
<evidence type="ECO:0008006" key="4">
    <source>
        <dbReference type="Google" id="ProtNLM"/>
    </source>
</evidence>
<dbReference type="Pfam" id="PF01107">
    <property type="entry name" value="MP"/>
    <property type="match status" value="1"/>
</dbReference>
<dbReference type="InterPro" id="IPR028919">
    <property type="entry name" value="Viral_movement"/>
</dbReference>
<dbReference type="PANTHER" id="PTHR36607">
    <property type="entry name" value="1,2-DIHYDROXY-3-KETO-5-METHYLTHIOPENTENE DIOXYGENASE 4"/>
    <property type="match status" value="1"/>
</dbReference>
<feature type="compositionally biased region" description="Polar residues" evidence="1">
    <location>
        <begin position="457"/>
        <end position="467"/>
    </location>
</feature>
<organism evidence="2 3">
    <name type="scientific">Capsicum annuum</name>
    <name type="common">Capsicum pepper</name>
    <dbReference type="NCBI Taxonomy" id="4072"/>
    <lineage>
        <taxon>Eukaryota</taxon>
        <taxon>Viridiplantae</taxon>
        <taxon>Streptophyta</taxon>
        <taxon>Embryophyta</taxon>
        <taxon>Tracheophyta</taxon>
        <taxon>Spermatophyta</taxon>
        <taxon>Magnoliopsida</taxon>
        <taxon>eudicotyledons</taxon>
        <taxon>Gunneridae</taxon>
        <taxon>Pentapetalae</taxon>
        <taxon>asterids</taxon>
        <taxon>lamiids</taxon>
        <taxon>Solanales</taxon>
        <taxon>Solanaceae</taxon>
        <taxon>Solanoideae</taxon>
        <taxon>Capsiceae</taxon>
        <taxon>Capsicum</taxon>
    </lineage>
</organism>
<feature type="compositionally biased region" description="Low complexity" evidence="1">
    <location>
        <begin position="428"/>
        <end position="439"/>
    </location>
</feature>
<dbReference type="Gramene" id="PHT95957">
    <property type="protein sequence ID" value="PHT95957"/>
    <property type="gene ID" value="T459_03839"/>
</dbReference>
<feature type="region of interest" description="Disordered" evidence="1">
    <location>
        <begin position="422"/>
        <end position="467"/>
    </location>
</feature>
<sequence>MGSIESTLAYGPVYFNTHPNLQSSLTDVNILHALTLNVKTHGYDYAPGSELIGLSYRIYYRLLSTLNPRCKLIDDTSDCTMLIETNFIKSKAFCKLWHSSTNTICVGIGDLSISLWDMPFYRLSNGALSKEISIRDWVNFWFKGPERYKEPLPRSPKQPAKPKSNHSPNGYIDMSFLPRMEEENVPFVELGVEVSLREKTNLAFFLACWICKFVLPIKKLDHICPSVFKIASLMAHGERFALPIPILASIYRGLTEITTSANLGTGDIIFPIQYVYGWIGAYFNFYYQARHYNGARMCRITGERMVRSFDLSGARRLRSSNVTLRCDDHFVMEPYSPHRFSRQFGFVQDLPGIFSKRPYDDTLEELVRLWDFCTRLSSSSTISIPPHPERPLTTNRYANWWYIGRPNLVGQNKIILKVSLHPSEQGNSSTSSLIKSKTSPLCSKLSPSRGKLVKTGKGSSRPSLKLN</sequence>
<proteinExistence type="predicted"/>
<dbReference type="AlphaFoldDB" id="A0A2G3ANZ5"/>
<evidence type="ECO:0000256" key="1">
    <source>
        <dbReference type="SAM" id="MobiDB-lite"/>
    </source>
</evidence>
<keyword evidence="3" id="KW-1185">Reference proteome</keyword>
<dbReference type="Proteomes" id="UP000222542">
    <property type="component" value="Unassembled WGS sequence"/>
</dbReference>
<protein>
    <recommendedName>
        <fullName evidence="4">Aminotransferase-like plant mobile domain-containing protein</fullName>
    </recommendedName>
</protein>
<dbReference type="EMBL" id="AYRZ02000001">
    <property type="protein sequence ID" value="PHT95957.1"/>
    <property type="molecule type" value="Genomic_DNA"/>
</dbReference>
<accession>A0A2G3ANZ5</accession>
<dbReference type="PANTHER" id="PTHR36607:SF20">
    <property type="entry name" value="AMINOTRANSFERASE-LIKE PLANT MOBILE DOMAIN-CONTAINING PROTEIN"/>
    <property type="match status" value="1"/>
</dbReference>
<comment type="caution">
    <text evidence="2">The sequence shown here is derived from an EMBL/GenBank/DDBJ whole genome shotgun (WGS) entry which is preliminary data.</text>
</comment>
<gene>
    <name evidence="2" type="ORF">T459_03839</name>
</gene>
<reference evidence="2 3" key="2">
    <citation type="journal article" date="2017" name="Genome Biol.">
        <title>New reference genome sequences of hot pepper reveal the massive evolution of plant disease-resistance genes by retroduplication.</title>
        <authorList>
            <person name="Kim S."/>
            <person name="Park J."/>
            <person name="Yeom S.I."/>
            <person name="Kim Y.M."/>
            <person name="Seo E."/>
            <person name="Kim K.T."/>
            <person name="Kim M.S."/>
            <person name="Lee J.M."/>
            <person name="Cheong K."/>
            <person name="Shin H.S."/>
            <person name="Kim S.B."/>
            <person name="Han K."/>
            <person name="Lee J."/>
            <person name="Park M."/>
            <person name="Lee H.A."/>
            <person name="Lee H.Y."/>
            <person name="Lee Y."/>
            <person name="Oh S."/>
            <person name="Lee J.H."/>
            <person name="Choi E."/>
            <person name="Choi E."/>
            <person name="Lee S.E."/>
            <person name="Jeon J."/>
            <person name="Kim H."/>
            <person name="Choi G."/>
            <person name="Song H."/>
            <person name="Lee J."/>
            <person name="Lee S.C."/>
            <person name="Kwon J.K."/>
            <person name="Lee H.Y."/>
            <person name="Koo N."/>
            <person name="Hong Y."/>
            <person name="Kim R.W."/>
            <person name="Kang W.H."/>
            <person name="Huh J.H."/>
            <person name="Kang B.C."/>
            <person name="Yang T.J."/>
            <person name="Lee Y.H."/>
            <person name="Bennetzen J.L."/>
            <person name="Choi D."/>
        </authorList>
    </citation>
    <scope>NUCLEOTIDE SEQUENCE [LARGE SCALE GENOMIC DNA]</scope>
    <source>
        <strain evidence="3">cv. CM334</strain>
    </source>
</reference>
<evidence type="ECO:0000313" key="2">
    <source>
        <dbReference type="EMBL" id="PHT95957.1"/>
    </source>
</evidence>